<dbReference type="Proteomes" id="UP000238479">
    <property type="component" value="Chromosome 6"/>
</dbReference>
<evidence type="ECO:0000313" key="2">
    <source>
        <dbReference type="Proteomes" id="UP000238479"/>
    </source>
</evidence>
<dbReference type="PANTHER" id="PTHR38926:SF2">
    <property type="entry name" value="F-BOX_LRR-REPEAT PROTEIN 21-RELATED"/>
    <property type="match status" value="1"/>
</dbReference>
<keyword evidence="2" id="KW-1185">Reference proteome</keyword>
<name>A0A2P6Q1B1_ROSCH</name>
<sequence>MVTFAIAGTMHGLHHLMLLGNEMTNEGLCAILDGCPHLESLDLRQCLNLTLEGNMGRRCVE</sequence>
<dbReference type="PANTHER" id="PTHR38926">
    <property type="entry name" value="F-BOX DOMAIN CONTAINING PROTEIN, EXPRESSED"/>
    <property type="match status" value="1"/>
</dbReference>
<dbReference type="Gramene" id="PRQ27963">
    <property type="protein sequence ID" value="PRQ27963"/>
    <property type="gene ID" value="RchiOBHm_Chr6g0310961"/>
</dbReference>
<dbReference type="InterPro" id="IPR032675">
    <property type="entry name" value="LRR_dom_sf"/>
</dbReference>
<dbReference type="SUPFAM" id="SSF52047">
    <property type="entry name" value="RNI-like"/>
    <property type="match status" value="1"/>
</dbReference>
<dbReference type="AlphaFoldDB" id="A0A2P6Q1B1"/>
<protein>
    <submittedName>
        <fullName evidence="1">Putative leucine-rich repeat domain, L domain-containing protein</fullName>
    </submittedName>
</protein>
<proteinExistence type="predicted"/>
<dbReference type="OMA" id="SLEKRCH"/>
<dbReference type="EMBL" id="PDCK01000044">
    <property type="protein sequence ID" value="PRQ27963.1"/>
    <property type="molecule type" value="Genomic_DNA"/>
</dbReference>
<accession>A0A2P6Q1B1</accession>
<gene>
    <name evidence="1" type="ORF">RchiOBHm_Chr6g0310961</name>
</gene>
<evidence type="ECO:0000313" key="1">
    <source>
        <dbReference type="EMBL" id="PRQ27963.1"/>
    </source>
</evidence>
<comment type="caution">
    <text evidence="1">The sequence shown here is derived from an EMBL/GenBank/DDBJ whole genome shotgun (WGS) entry which is preliminary data.</text>
</comment>
<dbReference type="Gene3D" id="3.80.10.10">
    <property type="entry name" value="Ribonuclease Inhibitor"/>
    <property type="match status" value="1"/>
</dbReference>
<dbReference type="STRING" id="74649.A0A2P6Q1B1"/>
<reference evidence="1 2" key="1">
    <citation type="journal article" date="2018" name="Nat. Genet.">
        <title>The Rosa genome provides new insights in the design of modern roses.</title>
        <authorList>
            <person name="Bendahmane M."/>
        </authorList>
    </citation>
    <scope>NUCLEOTIDE SEQUENCE [LARGE SCALE GENOMIC DNA]</scope>
    <source>
        <strain evidence="2">cv. Old Blush</strain>
    </source>
</reference>
<organism evidence="1 2">
    <name type="scientific">Rosa chinensis</name>
    <name type="common">China rose</name>
    <dbReference type="NCBI Taxonomy" id="74649"/>
    <lineage>
        <taxon>Eukaryota</taxon>
        <taxon>Viridiplantae</taxon>
        <taxon>Streptophyta</taxon>
        <taxon>Embryophyta</taxon>
        <taxon>Tracheophyta</taxon>
        <taxon>Spermatophyta</taxon>
        <taxon>Magnoliopsida</taxon>
        <taxon>eudicotyledons</taxon>
        <taxon>Gunneridae</taxon>
        <taxon>Pentapetalae</taxon>
        <taxon>rosids</taxon>
        <taxon>fabids</taxon>
        <taxon>Rosales</taxon>
        <taxon>Rosaceae</taxon>
        <taxon>Rosoideae</taxon>
        <taxon>Rosoideae incertae sedis</taxon>
        <taxon>Rosa</taxon>
    </lineage>
</organism>